<dbReference type="EMBL" id="CAJRST010005557">
    <property type="protein sequence ID" value="CAG5888386.1"/>
    <property type="molecule type" value="Genomic_DNA"/>
</dbReference>
<evidence type="ECO:0000313" key="7">
    <source>
        <dbReference type="Proteomes" id="UP000677803"/>
    </source>
</evidence>
<accession>A0A8S4AS51</accession>
<dbReference type="Pfam" id="PF00059">
    <property type="entry name" value="Lectin_C"/>
    <property type="match status" value="1"/>
</dbReference>
<dbReference type="PROSITE" id="PS50041">
    <property type="entry name" value="C_TYPE_LECTIN_2"/>
    <property type="match status" value="1"/>
</dbReference>
<feature type="domain" description="C-type lectin" evidence="4">
    <location>
        <begin position="460"/>
        <end position="582"/>
    </location>
</feature>
<reference evidence="6" key="1">
    <citation type="submission" date="2021-05" db="EMBL/GenBank/DDBJ databases">
        <authorList>
            <person name="Tigano A."/>
        </authorList>
    </citation>
    <scope>NUCLEOTIDE SEQUENCE</scope>
</reference>
<dbReference type="PROSITE" id="PS50835">
    <property type="entry name" value="IG_LIKE"/>
    <property type="match status" value="2"/>
</dbReference>
<gene>
    <name evidence="6" type="ORF">MMEN_LOCUS6121</name>
</gene>
<dbReference type="InterPro" id="IPR003598">
    <property type="entry name" value="Ig_sub2"/>
</dbReference>
<dbReference type="SMART" id="SM00406">
    <property type="entry name" value="IGv"/>
    <property type="match status" value="3"/>
</dbReference>
<name>A0A8S4AS51_9TELE</name>
<dbReference type="InterPro" id="IPR013783">
    <property type="entry name" value="Ig-like_fold"/>
</dbReference>
<dbReference type="SMART" id="SM00034">
    <property type="entry name" value="CLECT"/>
    <property type="match status" value="1"/>
</dbReference>
<dbReference type="InterPro" id="IPR001304">
    <property type="entry name" value="C-type_lectin-like"/>
</dbReference>
<dbReference type="InterPro" id="IPR033989">
    <property type="entry name" value="CD209-like_CTLD"/>
</dbReference>
<keyword evidence="7" id="KW-1185">Reference proteome</keyword>
<dbReference type="Pfam" id="PF07686">
    <property type="entry name" value="V-set"/>
    <property type="match status" value="2"/>
</dbReference>
<evidence type="ECO:0000259" key="4">
    <source>
        <dbReference type="PROSITE" id="PS50041"/>
    </source>
</evidence>
<dbReference type="SUPFAM" id="SSF48726">
    <property type="entry name" value="Immunoglobulin"/>
    <property type="match status" value="3"/>
</dbReference>
<keyword evidence="1" id="KW-0430">Lectin</keyword>
<dbReference type="GO" id="GO:0030246">
    <property type="term" value="F:carbohydrate binding"/>
    <property type="evidence" value="ECO:0007669"/>
    <property type="project" value="UniProtKB-KW"/>
</dbReference>
<dbReference type="PANTHER" id="PTHR23267">
    <property type="entry name" value="IMMUNOGLOBULIN LIGHT CHAIN"/>
    <property type="match status" value="1"/>
</dbReference>
<evidence type="ECO:0000256" key="3">
    <source>
        <dbReference type="SAM" id="Phobius"/>
    </source>
</evidence>
<organism evidence="6 7">
    <name type="scientific">Menidia menidia</name>
    <name type="common">Atlantic silverside</name>
    <dbReference type="NCBI Taxonomy" id="238744"/>
    <lineage>
        <taxon>Eukaryota</taxon>
        <taxon>Metazoa</taxon>
        <taxon>Chordata</taxon>
        <taxon>Craniata</taxon>
        <taxon>Vertebrata</taxon>
        <taxon>Euteleostomi</taxon>
        <taxon>Actinopterygii</taxon>
        <taxon>Neopterygii</taxon>
        <taxon>Teleostei</taxon>
        <taxon>Neoteleostei</taxon>
        <taxon>Acanthomorphata</taxon>
        <taxon>Ovalentaria</taxon>
        <taxon>Atherinomorphae</taxon>
        <taxon>Atheriniformes</taxon>
        <taxon>Atherinopsidae</taxon>
        <taxon>Menidiinae</taxon>
        <taxon>Menidia</taxon>
    </lineage>
</organism>
<dbReference type="FunFam" id="2.60.40.10:FF:002792">
    <property type="entry name" value="Uncharacterized protein"/>
    <property type="match status" value="1"/>
</dbReference>
<dbReference type="FunFam" id="2.60.40.10:FF:001230">
    <property type="entry name" value="Immunoglobulin kappa variable 8-16"/>
    <property type="match status" value="1"/>
</dbReference>
<keyword evidence="3" id="KW-0472">Membrane</keyword>
<dbReference type="SUPFAM" id="SSF56436">
    <property type="entry name" value="C-type lectin-like"/>
    <property type="match status" value="1"/>
</dbReference>
<dbReference type="AlphaFoldDB" id="A0A8S4AS51"/>
<comment type="caution">
    <text evidence="6">The sequence shown here is derived from an EMBL/GenBank/DDBJ whole genome shotgun (WGS) entry which is preliminary data.</text>
</comment>
<dbReference type="SMART" id="SM00409">
    <property type="entry name" value="IG"/>
    <property type="match status" value="3"/>
</dbReference>
<proteinExistence type="predicted"/>
<dbReference type="InterPro" id="IPR013106">
    <property type="entry name" value="Ig_V-set"/>
</dbReference>
<dbReference type="Gene3D" id="2.60.40.10">
    <property type="entry name" value="Immunoglobulins"/>
    <property type="match status" value="3"/>
</dbReference>
<dbReference type="OrthoDB" id="9906043at2759"/>
<keyword evidence="3" id="KW-1133">Transmembrane helix</keyword>
<evidence type="ECO:0000256" key="1">
    <source>
        <dbReference type="ARBA" id="ARBA00022734"/>
    </source>
</evidence>
<dbReference type="InterPro" id="IPR036179">
    <property type="entry name" value="Ig-like_dom_sf"/>
</dbReference>
<feature type="domain" description="Ig-like" evidence="5">
    <location>
        <begin position="92"/>
        <end position="196"/>
    </location>
</feature>
<dbReference type="CDD" id="cd03590">
    <property type="entry name" value="CLECT_DC-SIGN_like"/>
    <property type="match status" value="1"/>
</dbReference>
<dbReference type="InterPro" id="IPR050150">
    <property type="entry name" value="IgV_Light_Chain"/>
</dbReference>
<feature type="coiled-coil region" evidence="2">
    <location>
        <begin position="393"/>
        <end position="427"/>
    </location>
</feature>
<dbReference type="SMART" id="SM00408">
    <property type="entry name" value="IGc2"/>
    <property type="match status" value="2"/>
</dbReference>
<evidence type="ECO:0000256" key="2">
    <source>
        <dbReference type="SAM" id="Coils"/>
    </source>
</evidence>
<dbReference type="InterPro" id="IPR016187">
    <property type="entry name" value="CTDL_fold"/>
</dbReference>
<dbReference type="Gene3D" id="3.10.100.10">
    <property type="entry name" value="Mannose-Binding Protein A, subunit A"/>
    <property type="match status" value="1"/>
</dbReference>
<dbReference type="InterPro" id="IPR016186">
    <property type="entry name" value="C-type_lectin-like/link_sf"/>
</dbReference>
<feature type="domain" description="Ig-like" evidence="5">
    <location>
        <begin position="206"/>
        <end position="284"/>
    </location>
</feature>
<dbReference type="InterPro" id="IPR003599">
    <property type="entry name" value="Ig_sub"/>
</dbReference>
<keyword evidence="3" id="KW-0812">Transmembrane</keyword>
<dbReference type="InterPro" id="IPR007110">
    <property type="entry name" value="Ig-like_dom"/>
</dbReference>
<evidence type="ECO:0000313" key="6">
    <source>
        <dbReference type="EMBL" id="CAG5888386.1"/>
    </source>
</evidence>
<evidence type="ECO:0000259" key="5">
    <source>
        <dbReference type="PROSITE" id="PS50835"/>
    </source>
</evidence>
<feature type="transmembrane region" description="Helical" evidence="3">
    <location>
        <begin position="361"/>
        <end position="384"/>
    </location>
</feature>
<sequence>MEKSLNCSFTGLAAEHQGLQVVLQAVDQTLTSLCPSVEFRLKMLQFITVRVSMLSTVSMCSHNFTLIISGIQAEDAAVYYCQSFHYINSSSAEITLTQTPGSQSVSPRQTLSIKCKSSRLIGDDINWYLQKSGEAPKLLIYDTTARQSGVPERFRAKAEQTDFTLTISGVEPEDAGVYYCQQHNSFPFTQGQVTVTQPGAVSSAVGGSVTIPCKTSQNVYVYNSYHLLAWYQQRDGEKPKLLIYSASSRASGTPSRFTGSGSNSDFTLTISGVQAEDAAVYYCTGEFDASNFNLNFVFRLFLYKMSTNAGSSASVGFYSKLIDNEGTYDELSRGPDVQHSDGLVPHVAATSRLSRPGLFRLTTIGLSVLCAVLLISIIAVAAGYKNKTQGSGDASLTSNLTALKASIDKLQQENQQLQKEKEELLAKPTAKASTKAPAAIEPTPKTTQAQIVCPMDWHLFQSNCYLISRQTRNWKESQAYCQRQGAYLAVILTAEEQTFLWDLLPRGHWNAYWFGITDGETEDQWKWIDGTPLVGGFWEDGEPNNHINEDCGYIVKTSVLERVAIKSWIDAPCEMYLPFICEKEMNSGTNSNTPQ</sequence>
<keyword evidence="2" id="KW-0175">Coiled coil</keyword>
<protein>
    <submittedName>
        <fullName evidence="6">(Atlantic silverside) hypothetical protein</fullName>
    </submittedName>
</protein>
<dbReference type="Proteomes" id="UP000677803">
    <property type="component" value="Unassembled WGS sequence"/>
</dbReference>